<protein>
    <submittedName>
        <fullName evidence="1">Uncharacterized protein</fullName>
    </submittedName>
</protein>
<evidence type="ECO:0000313" key="1">
    <source>
        <dbReference type="EMBL" id="CAL1399371.1"/>
    </source>
</evidence>
<evidence type="ECO:0000313" key="2">
    <source>
        <dbReference type="Proteomes" id="UP001497516"/>
    </source>
</evidence>
<organism evidence="1 2">
    <name type="scientific">Linum trigynum</name>
    <dbReference type="NCBI Taxonomy" id="586398"/>
    <lineage>
        <taxon>Eukaryota</taxon>
        <taxon>Viridiplantae</taxon>
        <taxon>Streptophyta</taxon>
        <taxon>Embryophyta</taxon>
        <taxon>Tracheophyta</taxon>
        <taxon>Spermatophyta</taxon>
        <taxon>Magnoliopsida</taxon>
        <taxon>eudicotyledons</taxon>
        <taxon>Gunneridae</taxon>
        <taxon>Pentapetalae</taxon>
        <taxon>rosids</taxon>
        <taxon>fabids</taxon>
        <taxon>Malpighiales</taxon>
        <taxon>Linaceae</taxon>
        <taxon>Linum</taxon>
    </lineage>
</organism>
<dbReference type="AlphaFoldDB" id="A0AAV2FM01"/>
<dbReference type="EMBL" id="OZ034820">
    <property type="protein sequence ID" value="CAL1399371.1"/>
    <property type="molecule type" value="Genomic_DNA"/>
</dbReference>
<gene>
    <name evidence="1" type="ORF">LTRI10_LOCUS39562</name>
</gene>
<sequence>MDDWDAQIATQVLSLVNFQLNTQGDTLGYRTIAQVEDSRFGLANSLTRRSSKRIEALHYRLDLSARSFAKEN</sequence>
<keyword evidence="2" id="KW-1185">Reference proteome</keyword>
<name>A0AAV2FM01_9ROSI</name>
<accession>A0AAV2FM01</accession>
<reference evidence="1 2" key="1">
    <citation type="submission" date="2024-04" db="EMBL/GenBank/DDBJ databases">
        <authorList>
            <person name="Fracassetti M."/>
        </authorList>
    </citation>
    <scope>NUCLEOTIDE SEQUENCE [LARGE SCALE GENOMIC DNA]</scope>
</reference>
<proteinExistence type="predicted"/>
<dbReference type="Proteomes" id="UP001497516">
    <property type="component" value="Chromosome 7"/>
</dbReference>